<name>A0A5C8P8D9_9HYPH</name>
<reference evidence="3 4" key="1">
    <citation type="submission" date="2019-06" db="EMBL/GenBank/DDBJ databases">
        <title>New taxonomy in bacterial strain CC-CFT640, isolated from vineyard.</title>
        <authorList>
            <person name="Lin S.-Y."/>
            <person name="Tsai C.-F."/>
            <person name="Young C.-C."/>
        </authorList>
    </citation>
    <scope>NUCLEOTIDE SEQUENCE [LARGE SCALE GENOMIC DNA]</scope>
    <source>
        <strain evidence="3 4">CC-CFT640</strain>
    </source>
</reference>
<dbReference type="OrthoDB" id="9780943at2"/>
<proteinExistence type="inferred from homology"/>
<dbReference type="EMBL" id="VDUZ01000075">
    <property type="protein sequence ID" value="TXL69656.1"/>
    <property type="molecule type" value="Genomic_DNA"/>
</dbReference>
<dbReference type="CDD" id="cd13578">
    <property type="entry name" value="PBP2_Bug27"/>
    <property type="match status" value="1"/>
</dbReference>
<dbReference type="InterPro" id="IPR005064">
    <property type="entry name" value="BUG"/>
</dbReference>
<evidence type="ECO:0000256" key="2">
    <source>
        <dbReference type="SAM" id="SignalP"/>
    </source>
</evidence>
<dbReference type="PROSITE" id="PS51318">
    <property type="entry name" value="TAT"/>
    <property type="match status" value="1"/>
</dbReference>
<comment type="similarity">
    <text evidence="1">Belongs to the UPF0065 (bug) family.</text>
</comment>
<accession>A0A5C8P8D9</accession>
<feature type="chain" id="PRO_5023137329" evidence="2">
    <location>
        <begin position="36"/>
        <end position="335"/>
    </location>
</feature>
<evidence type="ECO:0000313" key="3">
    <source>
        <dbReference type="EMBL" id="TXL69656.1"/>
    </source>
</evidence>
<evidence type="ECO:0000256" key="1">
    <source>
        <dbReference type="ARBA" id="ARBA00006987"/>
    </source>
</evidence>
<evidence type="ECO:0000313" key="4">
    <source>
        <dbReference type="Proteomes" id="UP000321638"/>
    </source>
</evidence>
<feature type="signal peptide" evidence="2">
    <location>
        <begin position="1"/>
        <end position="35"/>
    </location>
</feature>
<keyword evidence="2" id="KW-0732">Signal</keyword>
<gene>
    <name evidence="3" type="ORF">FHP25_37970</name>
</gene>
<organism evidence="3 4">
    <name type="scientific">Vineibacter terrae</name>
    <dbReference type="NCBI Taxonomy" id="2586908"/>
    <lineage>
        <taxon>Bacteria</taxon>
        <taxon>Pseudomonadati</taxon>
        <taxon>Pseudomonadota</taxon>
        <taxon>Alphaproteobacteria</taxon>
        <taxon>Hyphomicrobiales</taxon>
        <taxon>Vineibacter</taxon>
    </lineage>
</organism>
<protein>
    <submittedName>
        <fullName evidence="3">Tripartite tricarboxylate transporter substrate binding protein</fullName>
    </submittedName>
</protein>
<sequence length="335" mass="35523">MTRVRSPRALQRRRALALAGGALAAPMLASGVARAANDWPTKAVRYIVVFPPGGPTDTLSRIVCHELSELTGQQFIVDNKSGSGGNVGAEAIAKSAPDGYTIGLYTIAAHAIAPTLYARLPFDAAKDFTGIAMLWSVPNLLMTRLDFPAKTLAELIEVVRANPGKYSFASSGSGTSPHLSGEIFKQLAKVNLLHVPYRGSAPAHQDLLAGQVDMMFDNIPGPLALMRGGKVKGLAVTSKERHPAVPDLPTMAELLPGFEITSWGGVCAPAGVPPAMVERLSALTKKALESNAVKEAFDKQGATRTWMSRADTEAYRAMDEKRLAPVIRASGAKVD</sequence>
<dbReference type="Gene3D" id="3.40.190.150">
    <property type="entry name" value="Bordetella uptake gene, domain 1"/>
    <property type="match status" value="1"/>
</dbReference>
<dbReference type="PIRSF" id="PIRSF017082">
    <property type="entry name" value="YflP"/>
    <property type="match status" value="1"/>
</dbReference>
<dbReference type="AlphaFoldDB" id="A0A5C8P8D9"/>
<dbReference type="RefSeq" id="WP_147852231.1">
    <property type="nucleotide sequence ID" value="NZ_VDUZ01000075.1"/>
</dbReference>
<comment type="caution">
    <text evidence="3">The sequence shown here is derived from an EMBL/GenBank/DDBJ whole genome shotgun (WGS) entry which is preliminary data.</text>
</comment>
<dbReference type="Proteomes" id="UP000321638">
    <property type="component" value="Unassembled WGS sequence"/>
</dbReference>
<dbReference type="InterPro" id="IPR006311">
    <property type="entry name" value="TAT_signal"/>
</dbReference>
<dbReference type="SUPFAM" id="SSF53850">
    <property type="entry name" value="Periplasmic binding protein-like II"/>
    <property type="match status" value="1"/>
</dbReference>
<dbReference type="PANTHER" id="PTHR42928">
    <property type="entry name" value="TRICARBOXYLATE-BINDING PROTEIN"/>
    <property type="match status" value="1"/>
</dbReference>
<dbReference type="Gene3D" id="3.40.190.10">
    <property type="entry name" value="Periplasmic binding protein-like II"/>
    <property type="match status" value="1"/>
</dbReference>
<dbReference type="Pfam" id="PF03401">
    <property type="entry name" value="TctC"/>
    <property type="match status" value="1"/>
</dbReference>
<dbReference type="InterPro" id="IPR042100">
    <property type="entry name" value="Bug_dom1"/>
</dbReference>
<keyword evidence="4" id="KW-1185">Reference proteome</keyword>
<dbReference type="PANTHER" id="PTHR42928:SF5">
    <property type="entry name" value="BLR1237 PROTEIN"/>
    <property type="match status" value="1"/>
</dbReference>